<dbReference type="PANTHER" id="PTHR21346">
    <property type="entry name" value="FUN14 DOMAIN CONTAINING"/>
    <property type="match status" value="1"/>
</dbReference>
<evidence type="ECO:0000256" key="1">
    <source>
        <dbReference type="ARBA" id="ARBA00004370"/>
    </source>
</evidence>
<evidence type="ECO:0008006" key="8">
    <source>
        <dbReference type="Google" id="ProtNLM"/>
    </source>
</evidence>
<gene>
    <name evidence="6" type="ORF">OC846_002368</name>
</gene>
<dbReference type="InterPro" id="IPR007014">
    <property type="entry name" value="FUN14"/>
</dbReference>
<protein>
    <recommendedName>
        <fullName evidence="8">FUN14 domain-containing protein</fullName>
    </recommendedName>
</protein>
<comment type="subcellular location">
    <subcellularLocation>
        <location evidence="1">Membrane</location>
    </subcellularLocation>
</comment>
<organism evidence="6 7">
    <name type="scientific">Tilletia horrida</name>
    <dbReference type="NCBI Taxonomy" id="155126"/>
    <lineage>
        <taxon>Eukaryota</taxon>
        <taxon>Fungi</taxon>
        <taxon>Dikarya</taxon>
        <taxon>Basidiomycota</taxon>
        <taxon>Ustilaginomycotina</taxon>
        <taxon>Exobasidiomycetes</taxon>
        <taxon>Tilletiales</taxon>
        <taxon>Tilletiaceae</taxon>
        <taxon>Tilletia</taxon>
    </lineage>
</organism>
<keyword evidence="7" id="KW-1185">Reference proteome</keyword>
<reference evidence="6" key="1">
    <citation type="journal article" date="2023" name="PhytoFront">
        <title>Draft Genome Resources of Seven Strains of Tilletia horrida, Causal Agent of Kernel Smut of Rice.</title>
        <authorList>
            <person name="Khanal S."/>
            <person name="Antony Babu S."/>
            <person name="Zhou X.G."/>
        </authorList>
    </citation>
    <scope>NUCLEOTIDE SEQUENCE</scope>
    <source>
        <strain evidence="6">TX6</strain>
    </source>
</reference>
<evidence type="ECO:0000256" key="3">
    <source>
        <dbReference type="ARBA" id="ARBA00022692"/>
    </source>
</evidence>
<dbReference type="AlphaFoldDB" id="A0AAN6GRJ2"/>
<dbReference type="Proteomes" id="UP001176517">
    <property type="component" value="Unassembled WGS sequence"/>
</dbReference>
<comment type="similarity">
    <text evidence="2">Belongs to the FUN14 family.</text>
</comment>
<accession>A0AAN6GRJ2</accession>
<dbReference type="PANTHER" id="PTHR21346:SF10">
    <property type="entry name" value="TRANSMEMBRANE PROTEIN"/>
    <property type="match status" value="1"/>
</dbReference>
<name>A0AAN6GRJ2_9BASI</name>
<evidence type="ECO:0000313" key="7">
    <source>
        <dbReference type="Proteomes" id="UP001176517"/>
    </source>
</evidence>
<keyword evidence="5" id="KW-0472">Membrane</keyword>
<dbReference type="Pfam" id="PF04930">
    <property type="entry name" value="FUN14"/>
    <property type="match status" value="1"/>
</dbReference>
<sequence length="292" mass="30541">MSLFLPSVVAPGLRTLTLQRAGANALLTNPLLAPRCAPSAAFGKIAANPRSLPTLAPLSTLARTGLAPSSRAVSSAQLRHFATANASSTSSSPILKALAASKQAPAAAATTGIMSNQVFALAVAGAALVLAASEYSRWNSDKTLHLEKFVDVNVPSGKADPKSLDNPLNPDGKYPQSQVNFYQLGFGTVTGFCAGIFIKKGLKALAFLLGAGYVFLQYMSSQRLVNVNWGAIGRGYDAIVDRAAGGSTNTTVRGWKGSKLQAIWSRLVDFLTADFQPRATFLAGLLLGFRLG</sequence>
<evidence type="ECO:0000313" key="6">
    <source>
        <dbReference type="EMBL" id="KAK0553837.1"/>
    </source>
</evidence>
<keyword evidence="3" id="KW-0812">Transmembrane</keyword>
<evidence type="ECO:0000256" key="4">
    <source>
        <dbReference type="ARBA" id="ARBA00022989"/>
    </source>
</evidence>
<keyword evidence="4" id="KW-1133">Transmembrane helix</keyword>
<evidence type="ECO:0000256" key="5">
    <source>
        <dbReference type="ARBA" id="ARBA00023136"/>
    </source>
</evidence>
<evidence type="ECO:0000256" key="2">
    <source>
        <dbReference type="ARBA" id="ARBA00009160"/>
    </source>
</evidence>
<proteinExistence type="inferred from homology"/>
<dbReference type="EMBL" id="JAPDMZ010000045">
    <property type="protein sequence ID" value="KAK0553837.1"/>
    <property type="molecule type" value="Genomic_DNA"/>
</dbReference>
<comment type="caution">
    <text evidence="6">The sequence shown here is derived from an EMBL/GenBank/DDBJ whole genome shotgun (WGS) entry which is preliminary data.</text>
</comment>
<dbReference type="GO" id="GO:0016020">
    <property type="term" value="C:membrane"/>
    <property type="evidence" value="ECO:0007669"/>
    <property type="project" value="UniProtKB-SubCell"/>
</dbReference>